<accession>W6M3B9</accession>
<proteinExistence type="inferred from homology"/>
<evidence type="ECO:0000256" key="1">
    <source>
        <dbReference type="ARBA" id="ARBA00001917"/>
    </source>
</evidence>
<dbReference type="GO" id="GO:0016628">
    <property type="term" value="F:oxidoreductase activity, acting on the CH-CH group of donors, NAD or NADP as acceptor"/>
    <property type="evidence" value="ECO:0007669"/>
    <property type="project" value="UniProtKB-ARBA"/>
</dbReference>
<keyword evidence="9" id="KW-0560">Oxidoreductase</keyword>
<gene>
    <name evidence="14" type="ORF">BN873_240079</name>
</gene>
<dbReference type="PANTHER" id="PTHR22893">
    <property type="entry name" value="NADH OXIDOREDUCTASE-RELATED"/>
    <property type="match status" value="1"/>
</dbReference>
<keyword evidence="15" id="KW-1185">Reference proteome</keyword>
<dbReference type="GO" id="GO:0005829">
    <property type="term" value="C:cytosol"/>
    <property type="evidence" value="ECO:0007669"/>
    <property type="project" value="TreeGrafter"/>
</dbReference>
<feature type="domain" description="Maltokinase N-terminal cap" evidence="13">
    <location>
        <begin position="27"/>
        <end position="116"/>
    </location>
</feature>
<comment type="similarity">
    <text evidence="2">Belongs to the NADH:flavin oxidoreductase/NADH oxidase family.</text>
</comment>
<evidence type="ECO:0000259" key="12">
    <source>
        <dbReference type="Pfam" id="PF00724"/>
    </source>
</evidence>
<evidence type="ECO:0000256" key="11">
    <source>
        <dbReference type="ARBA" id="ARBA00049067"/>
    </source>
</evidence>
<keyword evidence="6" id="KW-0808">Transferase</keyword>
<dbReference type="InterPro" id="IPR001155">
    <property type="entry name" value="OxRdtase_FMN_N"/>
</dbReference>
<dbReference type="EMBL" id="CBTJ020000030">
    <property type="protein sequence ID" value="CDI02131.1"/>
    <property type="molecule type" value="Genomic_DNA"/>
</dbReference>
<dbReference type="Pfam" id="PF00724">
    <property type="entry name" value="Oxidored_FMN"/>
    <property type="match status" value="1"/>
</dbReference>
<evidence type="ECO:0000256" key="8">
    <source>
        <dbReference type="ARBA" id="ARBA00022840"/>
    </source>
</evidence>
<dbReference type="InterPro" id="IPR040999">
    <property type="entry name" value="Mak_N_cap"/>
</dbReference>
<dbReference type="InterPro" id="IPR012811">
    <property type="entry name" value="TreS_maltokin_C_dom"/>
</dbReference>
<dbReference type="STRING" id="1400863.BN873_240079"/>
<dbReference type="Gene3D" id="3.20.20.70">
    <property type="entry name" value="Aldolase class I"/>
    <property type="match status" value="1"/>
</dbReference>
<dbReference type="InterPro" id="IPR013785">
    <property type="entry name" value="Aldolase_TIM"/>
</dbReference>
<dbReference type="GO" id="GO:0005524">
    <property type="term" value="F:ATP binding"/>
    <property type="evidence" value="ECO:0007669"/>
    <property type="project" value="UniProtKB-KW"/>
</dbReference>
<evidence type="ECO:0000256" key="5">
    <source>
        <dbReference type="ARBA" id="ARBA00013882"/>
    </source>
</evidence>
<dbReference type="SUPFAM" id="SSF51395">
    <property type="entry name" value="FMN-linked oxidoreductases"/>
    <property type="match status" value="1"/>
</dbReference>
<feature type="domain" description="NADH:flavin oxidoreductase/NADH oxidase N-terminal" evidence="12">
    <location>
        <begin position="540"/>
        <end position="863"/>
    </location>
</feature>
<dbReference type="Gene3D" id="3.90.1200.10">
    <property type="match status" value="1"/>
</dbReference>
<protein>
    <recommendedName>
        <fullName evidence="5">Maltokinase</fullName>
        <ecNumber evidence="4">2.7.1.175</ecNumber>
    </recommendedName>
    <alternativeName>
        <fullName evidence="10">Maltose-1-phosphate synthase</fullName>
    </alternativeName>
</protein>
<evidence type="ECO:0000256" key="2">
    <source>
        <dbReference type="ARBA" id="ARBA00005979"/>
    </source>
</evidence>
<dbReference type="FunFam" id="3.20.20.70:FF:000059">
    <property type="entry name" value="N-ethylmaleimide reductase, FMN-linked"/>
    <property type="match status" value="1"/>
</dbReference>
<evidence type="ECO:0000256" key="9">
    <source>
        <dbReference type="ARBA" id="ARBA00023002"/>
    </source>
</evidence>
<dbReference type="AlphaFoldDB" id="W6M3B9"/>
<evidence type="ECO:0000256" key="10">
    <source>
        <dbReference type="ARBA" id="ARBA00031251"/>
    </source>
</evidence>
<dbReference type="PANTHER" id="PTHR22893:SF98">
    <property type="entry name" value="OXIDOREDUCTASE"/>
    <property type="match status" value="1"/>
</dbReference>
<dbReference type="InterPro" id="IPR045247">
    <property type="entry name" value="Oye-like"/>
</dbReference>
<evidence type="ECO:0000256" key="7">
    <source>
        <dbReference type="ARBA" id="ARBA00022741"/>
    </source>
</evidence>
<reference evidence="14" key="2">
    <citation type="submission" date="2014-03" db="EMBL/GenBank/DDBJ databases">
        <title>Candidatus Competibacter-lineage genomes retrieved from metagenomes reveal functional metabolic diversity.</title>
        <authorList>
            <person name="McIlroy S.J."/>
            <person name="Albertsen M."/>
            <person name="Andresen E.K."/>
            <person name="Saunders A.M."/>
            <person name="Kristiansen R."/>
            <person name="Stokholm-Bjerregaard M."/>
            <person name="Nielsen K.L."/>
            <person name="Nielsen P.H."/>
        </authorList>
    </citation>
    <scope>NUCLEOTIDE SEQUENCE</scope>
    <source>
        <strain evidence="14">Run_A_D11</strain>
    </source>
</reference>
<evidence type="ECO:0000259" key="13">
    <source>
        <dbReference type="Pfam" id="PF18085"/>
    </source>
</evidence>
<keyword evidence="8" id="KW-0067">ATP-binding</keyword>
<comment type="similarity">
    <text evidence="3">Belongs to the aminoglycoside phosphotransferase family.</text>
</comment>
<comment type="cofactor">
    <cofactor evidence="1">
        <name>FMN</name>
        <dbReference type="ChEBI" id="CHEBI:58210"/>
    </cofactor>
</comment>
<evidence type="ECO:0000256" key="3">
    <source>
        <dbReference type="ARBA" id="ARBA00006219"/>
    </source>
</evidence>
<comment type="caution">
    <text evidence="14">The sequence shown here is derived from an EMBL/GenBank/DDBJ whole genome shotgun (WGS) entry which is preliminary data.</text>
</comment>
<dbReference type="NCBIfam" id="TIGR02457">
    <property type="entry name" value="TreS_Cterm"/>
    <property type="match status" value="1"/>
</dbReference>
<dbReference type="InterPro" id="IPR011009">
    <property type="entry name" value="Kinase-like_dom_sf"/>
</dbReference>
<dbReference type="SUPFAM" id="SSF56112">
    <property type="entry name" value="Protein kinase-like (PK-like)"/>
    <property type="match status" value="1"/>
</dbReference>
<dbReference type="GO" id="GO:0010181">
    <property type="term" value="F:FMN binding"/>
    <property type="evidence" value="ECO:0007669"/>
    <property type="project" value="InterPro"/>
</dbReference>
<evidence type="ECO:0000313" key="15">
    <source>
        <dbReference type="Proteomes" id="UP000035760"/>
    </source>
</evidence>
<comment type="catalytic activity">
    <reaction evidence="11">
        <text>D-maltose + ATP = alpha-maltose 1-phosphate + ADP + H(+)</text>
        <dbReference type="Rhea" id="RHEA:31915"/>
        <dbReference type="ChEBI" id="CHEBI:15378"/>
        <dbReference type="ChEBI" id="CHEBI:17306"/>
        <dbReference type="ChEBI" id="CHEBI:30616"/>
        <dbReference type="ChEBI" id="CHEBI:63576"/>
        <dbReference type="ChEBI" id="CHEBI:456216"/>
        <dbReference type="EC" id="2.7.1.175"/>
    </reaction>
</comment>
<evidence type="ECO:0000256" key="4">
    <source>
        <dbReference type="ARBA" id="ARBA00011962"/>
    </source>
</evidence>
<organism evidence="14 15">
    <name type="scientific">Candidatus Competibacter denitrificans Run_A_D11</name>
    <dbReference type="NCBI Taxonomy" id="1400863"/>
    <lineage>
        <taxon>Bacteria</taxon>
        <taxon>Pseudomonadati</taxon>
        <taxon>Pseudomonadota</taxon>
        <taxon>Gammaproteobacteria</taxon>
        <taxon>Candidatus Competibacteraceae</taxon>
        <taxon>Candidatus Competibacter</taxon>
    </lineage>
</organism>
<dbReference type="EC" id="2.7.1.175" evidence="4"/>
<dbReference type="Pfam" id="PF18085">
    <property type="entry name" value="Mak_N_cap"/>
    <property type="match status" value="1"/>
</dbReference>
<name>W6M3B9_9GAMM</name>
<dbReference type="OrthoDB" id="8523426at2"/>
<evidence type="ECO:0000313" key="14">
    <source>
        <dbReference type="EMBL" id="CDI02131.1"/>
    </source>
</evidence>
<evidence type="ECO:0000256" key="6">
    <source>
        <dbReference type="ARBA" id="ARBA00022679"/>
    </source>
</evidence>
<keyword evidence="7" id="KW-0547">Nucleotide-binding</keyword>
<reference evidence="14" key="1">
    <citation type="submission" date="2013-07" db="EMBL/GenBank/DDBJ databases">
        <authorList>
            <person name="McIlroy S."/>
        </authorList>
    </citation>
    <scope>NUCLEOTIDE SEQUENCE [LARGE SCALE GENOMIC DNA]</scope>
    <source>
        <strain evidence="14">Run_A_D11</strain>
    </source>
</reference>
<sequence>MNTPSNPNLEGWSASYQPLLGEILPTFLPAQRWFAGKGAPIEKVEFEQYVSWPEHSEWLLARIGVWFTGRSEAQHYALPLALAWPEDGEEKWRSLRRSALTKVQIQARTGWLYDAFAEERFCQLLVKLMAQNAQIPLGAGWLRFSATPAFAGCPSAISEALPVKQLAADSSNTSIAIGDRLLMKAYRRLQSGMSPELEMGRFLTEAGFRNIAPLAGALEYEDGNGERTALVLLHGFVANQGDAWRYTQDYLKRFLDNCLQQPEMVRKADEIHGLYRIFATTLGRRTGELHRTLAQISGDPAFNPEPITAADLTRWLNRIRDEAIATFERLAQQRESLPESAWPRVDRLLAARGALLASLKQTATLNPGTVKIRYHGDYHLGQVLVAKEDVIIIDLEGEPSRTLEERRDKQSPLRDVVGMVRSFNYAAHAALRPFTADRQALAPRLDDWERQTRAAFLNGYAEATRDNVGLGIDLAQANPLLQAFTLEKVCYELRYELDNRPDWVEIPLSGLCELLPLLDQPFPRINLLSSPSMESAMSILFEPVQFGELRLQNRVVLAPLTRCRADYQRVPNALMAAYYAQRAWMGLLITEATSVEPMGVGYPRTPGIWSEAQVAGWRKITDAVHERGGIIVLQLWHVGRLSDPLYLNGATPVGPSAIAPHELSIALLRPKKTYGVPHALTVPEIAQVVAAFRQGAQNAKRAGFDGVEIHGGNGYLLDQFLQSNANLRTDAYGGSPDNRARFPLEVVDAVVEVWGAGRVGYHLAPRCDFLGMGDANPLETFSYLVSALSQRHLAFIVARERAAPDSISPKLRPLFTGGFIANEGYTQQTAEQAIASGLADAVAFGMLSIPNPDLVEKFKTGITPNAPQPETFYNKHPYLFDLAEPMPAEGFYESDREGYLSFGPLKVSA</sequence>
<dbReference type="Proteomes" id="UP000035760">
    <property type="component" value="Unassembled WGS sequence"/>
</dbReference>
<dbReference type="CDD" id="cd02933">
    <property type="entry name" value="OYE_like_FMN"/>
    <property type="match status" value="1"/>
</dbReference>
<dbReference type="GO" id="GO:0016740">
    <property type="term" value="F:transferase activity"/>
    <property type="evidence" value="ECO:0007669"/>
    <property type="project" value="UniProtKB-KW"/>
</dbReference>